<keyword evidence="3 7" id="KW-0812">Transmembrane</keyword>
<keyword evidence="9" id="KW-1185">Reference proteome</keyword>
<accession>A0ABQ9EKY2</accession>
<dbReference type="Proteomes" id="UP001217089">
    <property type="component" value="Unassembled WGS sequence"/>
</dbReference>
<keyword evidence="4 7" id="KW-1133">Transmembrane helix</keyword>
<protein>
    <recommendedName>
        <fullName evidence="10">LMBR1 domain-containing protein 2</fullName>
    </recommendedName>
</protein>
<dbReference type="InterPro" id="IPR006876">
    <property type="entry name" value="LMBR1-like_membr_prot"/>
</dbReference>
<proteinExistence type="inferred from homology"/>
<evidence type="ECO:0000313" key="9">
    <source>
        <dbReference type="Proteomes" id="UP001217089"/>
    </source>
</evidence>
<keyword evidence="5 7" id="KW-0472">Membrane</keyword>
<sequence length="547" mass="62650">MSAVPLVLEIICTFCLAAFLIHRYGDVRKQRILSTLPTFVAWYFSFLIIFVLPLDVSSTFYRQCLRDNLVTTPSTTTITTTTARTTDTTNNSILSSPASVHNEKVNNTGSSINLPGSPCEVPLSHVPDNILPALWRVVYWSSQLLTWLVLPLMQSYSTAGDFSIAGKIKTALIENAIYYGTYLLIFGICLIYVAARPDLNIDGVMKYKITLSLKEIKQISEKIKYNHPLRKHVDTILLKCPESMRHSVSRNKDDYEDYDTSRDIPTEKTLVKLHKRVIEKSQAHKRTHAQWNMLKERAFELEDIEANEGNRDRTFKHSFTPTNRGLLSTIYTPQAEWYWKCLIKPWVMRVLAVMLTIFSFMVVWSECLFFVKSPVLSLFAVFLNLAKMNYDYVYIEQFIGDDDDMTQELADEGREMIRRERRKLERKAESEARRRDWNERFGDDSTGGINSSGRANDIETASDLKLNRVQKKYTVPRSPDEKDTTELLKQAEPIDYTGEMNDPLNDFVRSSESAGYQSSQGASAQSSRFGISRPHSRPPPKGIFDDV</sequence>
<evidence type="ECO:0000256" key="3">
    <source>
        <dbReference type="ARBA" id="ARBA00022692"/>
    </source>
</evidence>
<dbReference type="Pfam" id="PF04791">
    <property type="entry name" value="LMBR1"/>
    <property type="match status" value="2"/>
</dbReference>
<evidence type="ECO:0000256" key="4">
    <source>
        <dbReference type="ARBA" id="ARBA00022989"/>
    </source>
</evidence>
<evidence type="ECO:0000256" key="1">
    <source>
        <dbReference type="ARBA" id="ARBA00004141"/>
    </source>
</evidence>
<evidence type="ECO:0000256" key="7">
    <source>
        <dbReference type="SAM" id="Phobius"/>
    </source>
</evidence>
<dbReference type="InterPro" id="IPR051584">
    <property type="entry name" value="GPCR-associated_LMBR1"/>
</dbReference>
<feature type="region of interest" description="Disordered" evidence="6">
    <location>
        <begin position="438"/>
        <end position="547"/>
    </location>
</feature>
<gene>
    <name evidence="8" type="ORF">KUTeg_016462</name>
</gene>
<evidence type="ECO:0000256" key="2">
    <source>
        <dbReference type="ARBA" id="ARBA00010487"/>
    </source>
</evidence>
<feature type="transmembrane region" description="Helical" evidence="7">
    <location>
        <begin position="6"/>
        <end position="25"/>
    </location>
</feature>
<dbReference type="PANTHER" id="PTHR21355">
    <property type="entry name" value="G-PROTEIN COUPLED RECEPTOR-ASSOCIATED PROTEIN LMBRD2"/>
    <property type="match status" value="1"/>
</dbReference>
<evidence type="ECO:0008006" key="10">
    <source>
        <dbReference type="Google" id="ProtNLM"/>
    </source>
</evidence>
<dbReference type="EMBL" id="JARBDR010000813">
    <property type="protein sequence ID" value="KAJ8305917.1"/>
    <property type="molecule type" value="Genomic_DNA"/>
</dbReference>
<evidence type="ECO:0000256" key="6">
    <source>
        <dbReference type="SAM" id="MobiDB-lite"/>
    </source>
</evidence>
<feature type="transmembrane region" description="Helical" evidence="7">
    <location>
        <begin position="176"/>
        <end position="195"/>
    </location>
</feature>
<feature type="transmembrane region" description="Helical" evidence="7">
    <location>
        <begin position="32"/>
        <end position="52"/>
    </location>
</feature>
<reference evidence="8 9" key="1">
    <citation type="submission" date="2022-12" db="EMBL/GenBank/DDBJ databases">
        <title>Chromosome-level genome of Tegillarca granosa.</title>
        <authorList>
            <person name="Kim J."/>
        </authorList>
    </citation>
    <scope>NUCLEOTIDE SEQUENCE [LARGE SCALE GENOMIC DNA]</scope>
    <source>
        <strain evidence="8">Teg-2019</strain>
        <tissue evidence="8">Adductor muscle</tissue>
    </source>
</reference>
<name>A0ABQ9EKY2_TEGGR</name>
<comment type="similarity">
    <text evidence="2">Belongs to the LIMR family.</text>
</comment>
<evidence type="ECO:0000313" key="8">
    <source>
        <dbReference type="EMBL" id="KAJ8305917.1"/>
    </source>
</evidence>
<feature type="compositionally biased region" description="Low complexity" evidence="6">
    <location>
        <begin position="510"/>
        <end position="527"/>
    </location>
</feature>
<evidence type="ECO:0000256" key="5">
    <source>
        <dbReference type="ARBA" id="ARBA00023136"/>
    </source>
</evidence>
<organism evidence="8 9">
    <name type="scientific">Tegillarca granosa</name>
    <name type="common">Malaysian cockle</name>
    <name type="synonym">Anadara granosa</name>
    <dbReference type="NCBI Taxonomy" id="220873"/>
    <lineage>
        <taxon>Eukaryota</taxon>
        <taxon>Metazoa</taxon>
        <taxon>Spiralia</taxon>
        <taxon>Lophotrochozoa</taxon>
        <taxon>Mollusca</taxon>
        <taxon>Bivalvia</taxon>
        <taxon>Autobranchia</taxon>
        <taxon>Pteriomorphia</taxon>
        <taxon>Arcoida</taxon>
        <taxon>Arcoidea</taxon>
        <taxon>Arcidae</taxon>
        <taxon>Tegillarca</taxon>
    </lineage>
</organism>
<dbReference type="PANTHER" id="PTHR21355:SF0">
    <property type="entry name" value="G-PROTEIN COUPLED RECEPTOR-ASSOCIATED PROTEIN LMBRD2"/>
    <property type="match status" value="1"/>
</dbReference>
<comment type="caution">
    <text evidence="8">The sequence shown here is derived from an EMBL/GenBank/DDBJ whole genome shotgun (WGS) entry which is preliminary data.</text>
</comment>
<comment type="subcellular location">
    <subcellularLocation>
        <location evidence="1">Membrane</location>
        <topology evidence="1">Multi-pass membrane protein</topology>
    </subcellularLocation>
</comment>